<dbReference type="Gene3D" id="3.30.160.60">
    <property type="entry name" value="Classic Zinc Finger"/>
    <property type="match status" value="7"/>
</dbReference>
<organism evidence="15 16">
    <name type="scientific">Mugilogobius chulae</name>
    <name type="common">yellowstripe goby</name>
    <dbReference type="NCBI Taxonomy" id="88201"/>
    <lineage>
        <taxon>Eukaryota</taxon>
        <taxon>Metazoa</taxon>
        <taxon>Chordata</taxon>
        <taxon>Craniata</taxon>
        <taxon>Vertebrata</taxon>
        <taxon>Euteleostomi</taxon>
        <taxon>Actinopterygii</taxon>
        <taxon>Neopterygii</taxon>
        <taxon>Teleostei</taxon>
        <taxon>Neoteleostei</taxon>
        <taxon>Acanthomorphata</taxon>
        <taxon>Gobiaria</taxon>
        <taxon>Gobiiformes</taxon>
        <taxon>Gobioidei</taxon>
        <taxon>Gobiidae</taxon>
        <taxon>Gobionellinae</taxon>
        <taxon>Mugilogobius</taxon>
    </lineage>
</organism>
<feature type="region of interest" description="Disordered" evidence="13">
    <location>
        <begin position="1398"/>
        <end position="1431"/>
    </location>
</feature>
<dbReference type="Pfam" id="PF00096">
    <property type="entry name" value="zf-C2H2"/>
    <property type="match status" value="5"/>
</dbReference>
<dbReference type="InterPro" id="IPR036236">
    <property type="entry name" value="Znf_C2H2_sf"/>
</dbReference>
<keyword evidence="9" id="KW-0238">DNA-binding</keyword>
<comment type="subcellular location">
    <subcellularLocation>
        <location evidence="2">Nucleus</location>
    </subcellularLocation>
</comment>
<evidence type="ECO:0000256" key="13">
    <source>
        <dbReference type="SAM" id="MobiDB-lite"/>
    </source>
</evidence>
<dbReference type="PROSITE" id="PS50157">
    <property type="entry name" value="ZINC_FINGER_C2H2_2"/>
    <property type="match status" value="7"/>
</dbReference>
<name>A0AAW0NT55_9GOBI</name>
<dbReference type="GO" id="GO:0000981">
    <property type="term" value="F:DNA-binding transcription factor activity, RNA polymerase II-specific"/>
    <property type="evidence" value="ECO:0007669"/>
    <property type="project" value="TreeGrafter"/>
</dbReference>
<dbReference type="GO" id="GO:0005634">
    <property type="term" value="C:nucleus"/>
    <property type="evidence" value="ECO:0007669"/>
    <property type="project" value="UniProtKB-SubCell"/>
</dbReference>
<feature type="domain" description="C2H2-type" evidence="14">
    <location>
        <begin position="345"/>
        <end position="372"/>
    </location>
</feature>
<feature type="compositionally biased region" description="Polar residues" evidence="13">
    <location>
        <begin position="81"/>
        <end position="92"/>
    </location>
</feature>
<feature type="compositionally biased region" description="Acidic residues" evidence="13">
    <location>
        <begin position="166"/>
        <end position="175"/>
    </location>
</feature>
<dbReference type="FunFam" id="3.30.160.60:FF:003288">
    <property type="entry name" value="Uncharacterized protein"/>
    <property type="match status" value="1"/>
</dbReference>
<feature type="compositionally biased region" description="Polar residues" evidence="13">
    <location>
        <begin position="841"/>
        <end position="850"/>
    </location>
</feature>
<sequence>MWAGFKSEVDFVRALVSERLTAAAEEIFVLVKRTIVEYEEELCRFKEENQRKQQLLDSLLSPQLCIHRTEGVQRGCLSPEPNVSQEIPQTPQIKEEPEEQKLQHEEEQLPEFTAVCVKSEEQSSPLQQSPCSELTQGELCEEAEADLSLDPHGRIHKSEQQTNNSDDTDNDEDWEPPANSSTAQMETEADEEHDNQVQIKDTSPAANNQSHWSRVALVRNRYNRKLTIKKDNIYECSICKKKIATKHVLERHMRVHTGESPFTCPFCDKTFVNKSNLNCHMRIHTGERPFGCTVCNKAFIQKCQLDYHMRCHTGEIYRCSICMKTFTHKSSLNCHMRTHIGDRPYNCSECNKSFTRKGLLDNHMRTHTGERPYSCPVCNKTFTQKGNLECHMRTHTGERPYICSVCDKAFTHKRSLDNHKKTHTGELAHIDVVYSELKLKTVSKMCEKMDIVRALVSEKLTAAAEEIFALVKSTIVEYEEELCRFKEENKRKQELLESLLLSSQVHRAKGVQMGCLSPDHSVSQEIPQIKEEPEEQRLKQVEEQLPEFTAVCVKNEEQSSPLQQRQSPHSGQMGCLSPDHSVSQEIPQTPQIKEEPEEQGLKQEEEQLPEITAVCVKSEEQSSPLQQRQSPHSELIQGQHCGGAEADLSLDPHEHIHSESEQQTNNSSDTDNDEDWEPPVSSSTAQMETEAGGEHYNQVQIKDTSPAANNSTLFSNSKCEAESRATGAEWLLSGTDTAAGSHLSGTESASVQTSWFSVEPRVNQEIPPIKEEQEEQEEQRLKHEEEQLPEFTAVCVKNEEQSSPLQQRQSSYRELTQGEHSGGAEADLSLDPHGYIHKSEQQTNNSSGINNDEDWEPPANSSTAQMETEADGEHYSQVQIKDTSQAANNSDLFSNSKCCAESRATETKSHLSGPEAGTVDLVRALVSEKLTAAAEEIFALVKRTIEEYEEELCRSKEENQRKQQLLDSLMSPQPRSHTMKGVQTSYFSPDSSVIEEIPETPQIKKEPEKQGLKREEEQILEITAVCVKREEQSSPLQQKQSGCSDSTLGEHSGGAGVDLILDPHGRIHSENEQQTNNSSGINNDGDWEPPANSSTAQMEMEDDGEHDNQVQIKDTSPAANNSDLFNNSKYCAERRATGAEWLLSGTETAAGSYLSGEEMGRVLQRKSDGDPVDLVRALVSERLTAAAEEIFALVKRTIVEYEEELCRSKEENQRKQQLLDSLLSPQLRIHRTEGVQMGCFSPEHSVNLKIPQIKEEPEEQKIQQEEEQLPEFTAVCVKSDDQSSLLQQEQSFHRKLTQGEHCGGAEADLSLDPHEHDEEWEPPASRSLIETEADEDTSPVAHSLALFSNYKCGAERRTTGARSHLLGIETGTGRREKKHECTVCKKRFTTKINLKPPDLVFASRPNKSTEEEVGRSSLRTKTAQTPHVRKL</sequence>
<dbReference type="FunFam" id="3.30.160.60:FF:002274">
    <property type="entry name" value="Zinc finger protein 432"/>
    <property type="match status" value="1"/>
</dbReference>
<comment type="caution">
    <text evidence="15">The sequence shown here is derived from an EMBL/GenBank/DDBJ whole genome shotgun (WGS) entry which is preliminary data.</text>
</comment>
<feature type="compositionally biased region" description="Polar residues" evidence="13">
    <location>
        <begin position="697"/>
        <end position="718"/>
    </location>
</feature>
<feature type="compositionally biased region" description="Polar residues" evidence="13">
    <location>
        <begin position="1072"/>
        <end position="1082"/>
    </location>
</feature>
<dbReference type="SMART" id="SM00355">
    <property type="entry name" value="ZnF_C2H2"/>
    <property type="match status" value="7"/>
</dbReference>
<evidence type="ECO:0000256" key="10">
    <source>
        <dbReference type="ARBA" id="ARBA00023163"/>
    </source>
</evidence>
<dbReference type="FunFam" id="3.30.160.60:FF:000744">
    <property type="entry name" value="zinc finger E-box-binding homeobox 1"/>
    <property type="match status" value="1"/>
</dbReference>
<evidence type="ECO:0000256" key="12">
    <source>
        <dbReference type="PROSITE-ProRule" id="PRU00042"/>
    </source>
</evidence>
<feature type="region of interest" description="Disordered" evidence="13">
    <location>
        <begin position="556"/>
        <end position="894"/>
    </location>
</feature>
<feature type="compositionally biased region" description="Basic and acidic residues" evidence="13">
    <location>
        <begin position="1061"/>
        <end position="1071"/>
    </location>
</feature>
<feature type="region of interest" description="Disordered" evidence="13">
    <location>
        <begin position="955"/>
        <end position="1016"/>
    </location>
</feature>
<evidence type="ECO:0000313" key="15">
    <source>
        <dbReference type="EMBL" id="KAK7907700.1"/>
    </source>
</evidence>
<feature type="compositionally biased region" description="Polar residues" evidence="13">
    <location>
        <begin position="1033"/>
        <end position="1049"/>
    </location>
</feature>
<dbReference type="GO" id="GO:0008270">
    <property type="term" value="F:zinc ion binding"/>
    <property type="evidence" value="ECO:0007669"/>
    <property type="project" value="UniProtKB-KW"/>
</dbReference>
<dbReference type="PANTHER" id="PTHR24394:SF48">
    <property type="entry name" value="ZINC FINGER PROTEIN 771"/>
    <property type="match status" value="1"/>
</dbReference>
<evidence type="ECO:0000256" key="1">
    <source>
        <dbReference type="ARBA" id="ARBA00003767"/>
    </source>
</evidence>
<keyword evidence="7" id="KW-0862">Zinc</keyword>
<dbReference type="FunFam" id="3.30.160.60:FF:000446">
    <property type="entry name" value="Zinc finger protein"/>
    <property type="match status" value="1"/>
</dbReference>
<feature type="domain" description="C2H2-type" evidence="14">
    <location>
        <begin position="290"/>
        <end position="317"/>
    </location>
</feature>
<evidence type="ECO:0000256" key="2">
    <source>
        <dbReference type="ARBA" id="ARBA00004123"/>
    </source>
</evidence>
<keyword evidence="16" id="KW-1185">Reference proteome</keyword>
<feature type="region of interest" description="Disordered" evidence="13">
    <location>
        <begin position="155"/>
        <end position="210"/>
    </location>
</feature>
<feature type="compositionally biased region" description="Polar residues" evidence="13">
    <location>
        <begin position="734"/>
        <end position="756"/>
    </location>
</feature>
<protein>
    <recommendedName>
        <fullName evidence="14">C2H2-type domain-containing protein</fullName>
    </recommendedName>
</protein>
<feature type="compositionally biased region" description="Polar residues" evidence="13">
    <location>
        <begin position="558"/>
        <end position="570"/>
    </location>
</feature>
<accession>A0AAW0NT55</accession>
<comment type="similarity">
    <text evidence="3">Belongs to the krueppel C2H2-type zinc-finger protein family.</text>
</comment>
<gene>
    <name evidence="15" type="ORF">WMY93_016312</name>
</gene>
<evidence type="ECO:0000256" key="11">
    <source>
        <dbReference type="ARBA" id="ARBA00023242"/>
    </source>
</evidence>
<dbReference type="EMBL" id="JBBPFD010000011">
    <property type="protein sequence ID" value="KAK7907700.1"/>
    <property type="molecule type" value="Genomic_DNA"/>
</dbReference>
<evidence type="ECO:0000256" key="8">
    <source>
        <dbReference type="ARBA" id="ARBA00023015"/>
    </source>
</evidence>
<evidence type="ECO:0000256" key="6">
    <source>
        <dbReference type="ARBA" id="ARBA00022771"/>
    </source>
</evidence>
<evidence type="ECO:0000256" key="7">
    <source>
        <dbReference type="ARBA" id="ARBA00022833"/>
    </source>
</evidence>
<feature type="compositionally biased region" description="Polar residues" evidence="13">
    <location>
        <begin position="876"/>
        <end position="894"/>
    </location>
</feature>
<reference evidence="16" key="1">
    <citation type="submission" date="2024-04" db="EMBL/GenBank/DDBJ databases">
        <title>Salinicola lusitanus LLJ914,a marine bacterium isolated from the Okinawa Trough.</title>
        <authorList>
            <person name="Li J."/>
        </authorList>
    </citation>
    <scope>NUCLEOTIDE SEQUENCE [LARGE SCALE GENOMIC DNA]</scope>
</reference>
<feature type="domain" description="C2H2-type" evidence="14">
    <location>
        <begin position="262"/>
        <end position="289"/>
    </location>
</feature>
<keyword evidence="5" id="KW-0677">Repeat</keyword>
<evidence type="ECO:0000313" key="16">
    <source>
        <dbReference type="Proteomes" id="UP001460270"/>
    </source>
</evidence>
<feature type="compositionally biased region" description="Polar residues" evidence="13">
    <location>
        <begin position="621"/>
        <end position="632"/>
    </location>
</feature>
<feature type="compositionally biased region" description="Polar residues" evidence="13">
    <location>
        <begin position="580"/>
        <end position="591"/>
    </location>
</feature>
<dbReference type="GO" id="GO:0003677">
    <property type="term" value="F:DNA binding"/>
    <property type="evidence" value="ECO:0007669"/>
    <property type="project" value="UniProtKB-KW"/>
</dbReference>
<feature type="domain" description="C2H2-type" evidence="14">
    <location>
        <begin position="401"/>
        <end position="428"/>
    </location>
</feature>
<dbReference type="Proteomes" id="UP001460270">
    <property type="component" value="Unassembled WGS sequence"/>
</dbReference>
<proteinExistence type="inferred from homology"/>
<evidence type="ECO:0000256" key="4">
    <source>
        <dbReference type="ARBA" id="ARBA00022723"/>
    </source>
</evidence>
<keyword evidence="6 12" id="KW-0863">Zinc-finger</keyword>
<dbReference type="FunFam" id="3.30.160.60:FF:002343">
    <property type="entry name" value="Zinc finger protein 33A"/>
    <property type="match status" value="2"/>
</dbReference>
<dbReference type="PROSITE" id="PS00028">
    <property type="entry name" value="ZINC_FINGER_C2H2_1"/>
    <property type="match status" value="7"/>
</dbReference>
<feature type="domain" description="C2H2-type" evidence="14">
    <location>
        <begin position="234"/>
        <end position="261"/>
    </location>
</feature>
<keyword evidence="8" id="KW-0805">Transcription regulation</keyword>
<dbReference type="PANTHER" id="PTHR24394">
    <property type="entry name" value="ZINC FINGER PROTEIN"/>
    <property type="match status" value="1"/>
</dbReference>
<evidence type="ECO:0000256" key="9">
    <source>
        <dbReference type="ARBA" id="ARBA00023125"/>
    </source>
</evidence>
<feature type="compositionally biased region" description="Polar residues" evidence="13">
    <location>
        <begin position="962"/>
        <end position="991"/>
    </location>
</feature>
<feature type="region of interest" description="Disordered" evidence="13">
    <location>
        <begin position="76"/>
        <end position="106"/>
    </location>
</feature>
<evidence type="ECO:0000256" key="3">
    <source>
        <dbReference type="ARBA" id="ARBA00006991"/>
    </source>
</evidence>
<dbReference type="FunFam" id="3.30.160.60:FF:000145">
    <property type="entry name" value="Zinc finger protein 574"/>
    <property type="match status" value="1"/>
</dbReference>
<keyword evidence="11" id="KW-0539">Nucleus</keyword>
<feature type="compositionally biased region" description="Basic and acidic residues" evidence="13">
    <location>
        <begin position="1002"/>
        <end position="1016"/>
    </location>
</feature>
<feature type="compositionally biased region" description="Basic and acidic residues" evidence="13">
    <location>
        <begin position="650"/>
        <end position="660"/>
    </location>
</feature>
<feature type="compositionally biased region" description="Basic and acidic residues" evidence="13">
    <location>
        <begin position="93"/>
        <end position="106"/>
    </location>
</feature>
<keyword evidence="10" id="KW-0804">Transcription</keyword>
<keyword evidence="4" id="KW-0479">Metal-binding</keyword>
<feature type="domain" description="C2H2-type" evidence="14">
    <location>
        <begin position="373"/>
        <end position="400"/>
    </location>
</feature>
<comment type="function">
    <text evidence="1">May be involved in transcriptional regulation.</text>
</comment>
<feature type="region of interest" description="Disordered" evidence="13">
    <location>
        <begin position="1303"/>
        <end position="1323"/>
    </location>
</feature>
<dbReference type="SUPFAM" id="SSF57667">
    <property type="entry name" value="beta-beta-alpha zinc fingers"/>
    <property type="match status" value="4"/>
</dbReference>
<feature type="domain" description="C2H2-type" evidence="14">
    <location>
        <begin position="317"/>
        <end position="344"/>
    </location>
</feature>
<feature type="compositionally biased region" description="Polar residues" evidence="13">
    <location>
        <begin position="196"/>
        <end position="210"/>
    </location>
</feature>
<feature type="region of interest" description="Disordered" evidence="13">
    <location>
        <begin position="1029"/>
        <end position="1109"/>
    </location>
</feature>
<feature type="compositionally biased region" description="Polar residues" evidence="13">
    <location>
        <begin position="801"/>
        <end position="814"/>
    </location>
</feature>
<evidence type="ECO:0000259" key="14">
    <source>
        <dbReference type="PROSITE" id="PS50157"/>
    </source>
</evidence>
<dbReference type="InterPro" id="IPR013087">
    <property type="entry name" value="Znf_C2H2_type"/>
</dbReference>
<evidence type="ECO:0000256" key="5">
    <source>
        <dbReference type="ARBA" id="ARBA00022737"/>
    </source>
</evidence>